<evidence type="ECO:0000313" key="5">
    <source>
        <dbReference type="EMBL" id="QCD46704.1"/>
    </source>
</evidence>
<organism evidence="5 6">
    <name type="scientific">Campylobacter rectus</name>
    <name type="common">Wolinella recta</name>
    <dbReference type="NCBI Taxonomy" id="203"/>
    <lineage>
        <taxon>Bacteria</taxon>
        <taxon>Pseudomonadati</taxon>
        <taxon>Campylobacterota</taxon>
        <taxon>Epsilonproteobacteria</taxon>
        <taxon>Campylobacterales</taxon>
        <taxon>Campylobacteraceae</taxon>
        <taxon>Campylobacter</taxon>
    </lineage>
</organism>
<dbReference type="PANTHER" id="PTHR43201:SF8">
    <property type="entry name" value="ACYL-COA SYNTHETASE FAMILY MEMBER 3"/>
    <property type="match status" value="1"/>
</dbReference>
<evidence type="ECO:0000313" key="6">
    <source>
        <dbReference type="Proteomes" id="UP000502377"/>
    </source>
</evidence>
<dbReference type="InterPro" id="IPR042099">
    <property type="entry name" value="ANL_N_sf"/>
</dbReference>
<evidence type="ECO:0000259" key="3">
    <source>
        <dbReference type="Pfam" id="PF00501"/>
    </source>
</evidence>
<dbReference type="PANTHER" id="PTHR43201">
    <property type="entry name" value="ACYL-COA SYNTHETASE"/>
    <property type="match status" value="1"/>
</dbReference>
<evidence type="ECO:0000259" key="4">
    <source>
        <dbReference type="Pfam" id="PF22818"/>
    </source>
</evidence>
<dbReference type="RefSeq" id="WP_002945600.1">
    <property type="nucleotide sequence ID" value="NZ_CP012543.1"/>
</dbReference>
<dbReference type="Gene3D" id="3.40.50.12780">
    <property type="entry name" value="N-terminal domain of ligase-like"/>
    <property type="match status" value="1"/>
</dbReference>
<keyword evidence="5" id="KW-0436">Ligase</keyword>
<dbReference type="SUPFAM" id="SSF54637">
    <property type="entry name" value="Thioesterase/thiol ester dehydrase-isomerase"/>
    <property type="match status" value="1"/>
</dbReference>
<dbReference type="KEGG" id="crx:CRECT_1038"/>
<dbReference type="AlphaFoldDB" id="A0A6G5QM83"/>
<comment type="similarity">
    <text evidence="1">Belongs to the ATP-dependent AMP-binding enzyme family.</text>
</comment>
<dbReference type="InterPro" id="IPR054545">
    <property type="entry name" value="ApeI-like"/>
</dbReference>
<dbReference type="InterPro" id="IPR029069">
    <property type="entry name" value="HotDog_dom_sf"/>
</dbReference>
<dbReference type="Pfam" id="PF22818">
    <property type="entry name" value="ApeI-like"/>
    <property type="match status" value="1"/>
</dbReference>
<dbReference type="GO" id="GO:0006631">
    <property type="term" value="P:fatty acid metabolic process"/>
    <property type="evidence" value="ECO:0007669"/>
    <property type="project" value="TreeGrafter"/>
</dbReference>
<accession>A0A6G5QM83</accession>
<proteinExistence type="inferred from homology"/>
<dbReference type="Gene3D" id="3.10.129.10">
    <property type="entry name" value="Hotdog Thioesterase"/>
    <property type="match status" value="1"/>
</dbReference>
<dbReference type="Proteomes" id="UP000502377">
    <property type="component" value="Chromosome"/>
</dbReference>
<feature type="domain" description="ApeI dehydratase-like" evidence="4">
    <location>
        <begin position="551"/>
        <end position="644"/>
    </location>
</feature>
<feature type="domain" description="AMP-dependent synthetase/ligase" evidence="3">
    <location>
        <begin position="89"/>
        <end position="250"/>
    </location>
</feature>
<reference evidence="5 6" key="1">
    <citation type="submission" date="2016-07" db="EMBL/GenBank/DDBJ databases">
        <title>Comparative genomics of the Campylobacter concisus group.</title>
        <authorList>
            <person name="Miller W.G."/>
            <person name="Yee E."/>
            <person name="Chapman M.H."/>
            <person name="Huynh S."/>
            <person name="Bono J.L."/>
            <person name="On S.L.W."/>
            <person name="StLeger J."/>
            <person name="Foster G."/>
            <person name="Parker C.T."/>
        </authorList>
    </citation>
    <scope>NUCLEOTIDE SEQUENCE [LARGE SCALE GENOMIC DNA]</scope>
    <source>
        <strain evidence="5 6">ATCC 33238</strain>
    </source>
</reference>
<dbReference type="InterPro" id="IPR000873">
    <property type="entry name" value="AMP-dep_synth/lig_dom"/>
</dbReference>
<dbReference type="SUPFAM" id="SSF56801">
    <property type="entry name" value="Acetyl-CoA synthetase-like"/>
    <property type="match status" value="1"/>
</dbReference>
<dbReference type="GO" id="GO:0031956">
    <property type="term" value="F:medium-chain fatty acid-CoA ligase activity"/>
    <property type="evidence" value="ECO:0007669"/>
    <property type="project" value="TreeGrafter"/>
</dbReference>
<sequence length="648" mass="71017">MSFEENLKNFRFTDDSRDVFDACLGFAAFLEKNGIKELQIYIDDAFKFYAAFFGSLLAGAAPYVLAKPIFEENLTAVNDENFSNFLLKEPAKKVKFDPEAKFYLQTSGSSGKSKMIEKSLAQMIKESEYLATELNFSSQNTFFSSVSHRHMFGLTFKVFLPLVLGARVIADELNYPEAILSLGLANHVFIASPVLLRTITQSPAASALKGLSGIVSAGSPLKKELRGELGQICDARIIEIYGSTETGIVARDEGCGLRLFGAVNAGLDDRGALNVSSPWCEFFQTNDAASIDEGRLVLQGRIDRIVKLNDKRVSLESIETKLLESGLLADCYCAPHPKFKRIAALLQLNGEGLKKFRKIGKKGVAAELKELLKLEFKNSVRYFKIVEKMPRNQQGKFEKSEFENALFASPKPVWSGGRVDEAGEICGGQIYKNGENLRGGKNCLSHKGASLEKIADQNGKNFENQANGTSCASEKGREKNQILTSAASFKDAVSVVGFQNCSSGGNLENIAVGKKNASCKSVKDGDAQNETSLEGRVSLANDEDGERLDDDAQKYEFSAIMHAGLEIFESHFPNLPLLPGFMQLDYVFELACGVGIDVSGASTVENLKFMKFVRPGDLLRVCFEKRGGKLYFELFCNGEKCSVGRAAL</sequence>
<gene>
    <name evidence="5" type="ORF">CRECT_1038</name>
</gene>
<evidence type="ECO:0000256" key="1">
    <source>
        <dbReference type="ARBA" id="ARBA00006432"/>
    </source>
</evidence>
<name>A0A6G5QM83_CAMRE</name>
<feature type="region of interest" description="Disordered" evidence="2">
    <location>
        <begin position="523"/>
        <end position="545"/>
    </location>
</feature>
<evidence type="ECO:0000256" key="2">
    <source>
        <dbReference type="SAM" id="MobiDB-lite"/>
    </source>
</evidence>
<dbReference type="EMBL" id="CP012543">
    <property type="protein sequence ID" value="QCD46704.1"/>
    <property type="molecule type" value="Genomic_DNA"/>
</dbReference>
<dbReference type="Pfam" id="PF00501">
    <property type="entry name" value="AMP-binding"/>
    <property type="match status" value="1"/>
</dbReference>
<protein>
    <submittedName>
        <fullName evidence="5">Acyl-CoA synthetase / AMP-(Fatty) acid ligase</fullName>
    </submittedName>
</protein>